<evidence type="ECO:0000256" key="3">
    <source>
        <dbReference type="ARBA" id="ARBA00022475"/>
    </source>
</evidence>
<feature type="transmembrane region" description="Helical" evidence="7">
    <location>
        <begin position="13"/>
        <end position="31"/>
    </location>
</feature>
<dbReference type="EMBL" id="FOXR01000005">
    <property type="protein sequence ID" value="SFP86078.1"/>
    <property type="molecule type" value="Genomic_DNA"/>
</dbReference>
<evidence type="ECO:0000256" key="2">
    <source>
        <dbReference type="ARBA" id="ARBA00022448"/>
    </source>
</evidence>
<feature type="transmembrane region" description="Helical" evidence="7">
    <location>
        <begin position="104"/>
        <end position="123"/>
    </location>
</feature>
<sequence>MSHVHLPDGVVPAIWWAAGYLISLIVVFAVLKRLNMEKVRGKIPEMAMMAAVMLITMSVPLGFIPFHMNFAALAGMLMGPGLGFVVVFVVNFILALLGHGGITVMGLNTLIIGVEALVGGAAFRLLRGKFGSVPSAIISTAVALLLSTALMILFLSSIGVVDIQSGGGILHGGYHAEDGVDGHEAEKPHRHDTEYIFGGVALAGWAAVMAVLFLGIILESVVTALVVSFFMKVRPDIINPVPDKDR</sequence>
<dbReference type="Gene3D" id="1.10.1760.20">
    <property type="match status" value="1"/>
</dbReference>
<keyword evidence="4 7" id="KW-0812">Transmembrane</keyword>
<dbReference type="Proteomes" id="UP000198577">
    <property type="component" value="Unassembled WGS sequence"/>
</dbReference>
<dbReference type="OrthoDB" id="5395048at2"/>
<evidence type="ECO:0000256" key="5">
    <source>
        <dbReference type="ARBA" id="ARBA00022989"/>
    </source>
</evidence>
<comment type="subcellular location">
    <subcellularLocation>
        <location evidence="1">Cell membrane</location>
        <topology evidence="1">Multi-pass membrane protein</topology>
    </subcellularLocation>
</comment>
<keyword evidence="2" id="KW-0813">Transport</keyword>
<feature type="transmembrane region" description="Helical" evidence="7">
    <location>
        <begin position="135"/>
        <end position="155"/>
    </location>
</feature>
<dbReference type="InterPro" id="IPR002751">
    <property type="entry name" value="CbiM/NikMN"/>
</dbReference>
<evidence type="ECO:0000256" key="1">
    <source>
        <dbReference type="ARBA" id="ARBA00004651"/>
    </source>
</evidence>
<name>A0A1I5TSX2_9FIRM</name>
<dbReference type="AlphaFoldDB" id="A0A1I5TSX2"/>
<dbReference type="PANTHER" id="PTHR34229:SF1">
    <property type="entry name" value="METAL TRANSPORT PROTEIN HI_1621-RELATED"/>
    <property type="match status" value="1"/>
</dbReference>
<dbReference type="RefSeq" id="WP_025748370.1">
    <property type="nucleotide sequence ID" value="NZ_FOXR01000005.1"/>
</dbReference>
<dbReference type="GO" id="GO:0000041">
    <property type="term" value="P:transition metal ion transport"/>
    <property type="evidence" value="ECO:0007669"/>
    <property type="project" value="InterPro"/>
</dbReference>
<dbReference type="STRING" id="937334.SAMN05444406_10542"/>
<dbReference type="PANTHER" id="PTHR34229">
    <property type="entry name" value="METAL TRANSPORT PROTEIN HI_1621-RELATED"/>
    <property type="match status" value="1"/>
</dbReference>
<gene>
    <name evidence="8" type="ORF">SAMN05444406_10542</name>
</gene>
<protein>
    <submittedName>
        <fullName evidence="8">Cobalt/nickel transport system permease protein</fullName>
    </submittedName>
</protein>
<evidence type="ECO:0000256" key="4">
    <source>
        <dbReference type="ARBA" id="ARBA00022692"/>
    </source>
</evidence>
<evidence type="ECO:0000313" key="8">
    <source>
        <dbReference type="EMBL" id="SFP86078.1"/>
    </source>
</evidence>
<feature type="transmembrane region" description="Helical" evidence="7">
    <location>
        <begin position="195"/>
        <end position="218"/>
    </location>
</feature>
<dbReference type="Pfam" id="PF01891">
    <property type="entry name" value="CbiM"/>
    <property type="match status" value="1"/>
</dbReference>
<keyword evidence="6 7" id="KW-0472">Membrane</keyword>
<feature type="transmembrane region" description="Helical" evidence="7">
    <location>
        <begin position="70"/>
        <end position="97"/>
    </location>
</feature>
<accession>A0A1I5TSX2</accession>
<keyword evidence="3" id="KW-1003">Cell membrane</keyword>
<organism evidence="8 9">
    <name type="scientific">Caldicoprobacter faecalis</name>
    <dbReference type="NCBI Taxonomy" id="937334"/>
    <lineage>
        <taxon>Bacteria</taxon>
        <taxon>Bacillati</taxon>
        <taxon>Bacillota</taxon>
        <taxon>Clostridia</taxon>
        <taxon>Caldicoprobacterales</taxon>
        <taxon>Caldicoprobacteraceae</taxon>
        <taxon>Caldicoprobacter</taxon>
    </lineage>
</organism>
<dbReference type="GO" id="GO:0005886">
    <property type="term" value="C:plasma membrane"/>
    <property type="evidence" value="ECO:0007669"/>
    <property type="project" value="UniProtKB-SubCell"/>
</dbReference>
<evidence type="ECO:0000256" key="6">
    <source>
        <dbReference type="ARBA" id="ARBA00023136"/>
    </source>
</evidence>
<keyword evidence="9" id="KW-1185">Reference proteome</keyword>
<evidence type="ECO:0000313" key="9">
    <source>
        <dbReference type="Proteomes" id="UP000198577"/>
    </source>
</evidence>
<feature type="transmembrane region" description="Helical" evidence="7">
    <location>
        <begin position="43"/>
        <end position="64"/>
    </location>
</feature>
<reference evidence="8 9" key="1">
    <citation type="submission" date="2016-10" db="EMBL/GenBank/DDBJ databases">
        <authorList>
            <person name="de Groot N.N."/>
        </authorList>
    </citation>
    <scope>NUCLEOTIDE SEQUENCE [LARGE SCALE GENOMIC DNA]</scope>
    <source>
        <strain evidence="8 9">DSM 20678</strain>
    </source>
</reference>
<keyword evidence="5 7" id="KW-1133">Transmembrane helix</keyword>
<proteinExistence type="predicted"/>
<evidence type="ECO:0000256" key="7">
    <source>
        <dbReference type="SAM" id="Phobius"/>
    </source>
</evidence>